<accession>A0A699YZE4</accession>
<reference evidence="1 2" key="1">
    <citation type="submission" date="2020-02" db="EMBL/GenBank/DDBJ databases">
        <title>Draft genome sequence of Haematococcus lacustris strain NIES-144.</title>
        <authorList>
            <person name="Morimoto D."/>
            <person name="Nakagawa S."/>
            <person name="Yoshida T."/>
            <person name="Sawayama S."/>
        </authorList>
    </citation>
    <scope>NUCLEOTIDE SEQUENCE [LARGE SCALE GENOMIC DNA]</scope>
    <source>
        <strain evidence="1 2">NIES-144</strain>
    </source>
</reference>
<dbReference type="AlphaFoldDB" id="A0A699YZE4"/>
<proteinExistence type="predicted"/>
<sequence>YYASGGKQSDLVAHIELASDYDGLAVVWGIKNTKATVEECAEHCKRHMPNTVQGPFSKLPCNAFAFCPDDVCFEPDAHHHTKGDCWLKFTEGPVAPEATAPGP</sequence>
<name>A0A699YZE4_HAELA</name>
<organism evidence="1 2">
    <name type="scientific">Haematococcus lacustris</name>
    <name type="common">Green alga</name>
    <name type="synonym">Haematococcus pluvialis</name>
    <dbReference type="NCBI Taxonomy" id="44745"/>
    <lineage>
        <taxon>Eukaryota</taxon>
        <taxon>Viridiplantae</taxon>
        <taxon>Chlorophyta</taxon>
        <taxon>core chlorophytes</taxon>
        <taxon>Chlorophyceae</taxon>
        <taxon>CS clade</taxon>
        <taxon>Chlamydomonadales</taxon>
        <taxon>Haematococcaceae</taxon>
        <taxon>Haematococcus</taxon>
    </lineage>
</organism>
<keyword evidence="2" id="KW-1185">Reference proteome</keyword>
<dbReference type="EMBL" id="BLLF01000456">
    <property type="protein sequence ID" value="GFH11989.1"/>
    <property type="molecule type" value="Genomic_DNA"/>
</dbReference>
<protein>
    <recommendedName>
        <fullName evidence="3">Apple domain-containing protein</fullName>
    </recommendedName>
</protein>
<evidence type="ECO:0008006" key="3">
    <source>
        <dbReference type="Google" id="ProtNLM"/>
    </source>
</evidence>
<evidence type="ECO:0000313" key="2">
    <source>
        <dbReference type="Proteomes" id="UP000485058"/>
    </source>
</evidence>
<gene>
    <name evidence="1" type="ORF">HaLaN_07600</name>
</gene>
<evidence type="ECO:0000313" key="1">
    <source>
        <dbReference type="EMBL" id="GFH11989.1"/>
    </source>
</evidence>
<comment type="caution">
    <text evidence="1">The sequence shown here is derived from an EMBL/GenBank/DDBJ whole genome shotgun (WGS) entry which is preliminary data.</text>
</comment>
<dbReference type="Proteomes" id="UP000485058">
    <property type="component" value="Unassembled WGS sequence"/>
</dbReference>
<dbReference type="PANTHER" id="PTHR33344">
    <property type="entry name" value="OS02G0761600 PROTEIN"/>
    <property type="match status" value="1"/>
</dbReference>
<dbReference type="PANTHER" id="PTHR33344:SF7">
    <property type="entry name" value="TRANSMEMBRANE PROTEIN"/>
    <property type="match status" value="1"/>
</dbReference>
<feature type="non-terminal residue" evidence="1">
    <location>
        <position position="1"/>
    </location>
</feature>